<dbReference type="PANTHER" id="PTHR10775">
    <property type="entry name" value="OS08G0208400 PROTEIN"/>
    <property type="match status" value="1"/>
</dbReference>
<dbReference type="PANTHER" id="PTHR10775:SF185">
    <property type="entry name" value="OS08G0208400 PROTEIN"/>
    <property type="match status" value="1"/>
</dbReference>
<accession>A0AAW2M4V5</accession>
<dbReference type="EMBL" id="JACGWK010000011">
    <property type="protein sequence ID" value="KAL0326519.1"/>
    <property type="molecule type" value="Genomic_DNA"/>
</dbReference>
<dbReference type="AlphaFoldDB" id="A0AAW2M4V5"/>
<protein>
    <submittedName>
        <fullName evidence="1">Uncharacterized protein</fullName>
    </submittedName>
</protein>
<proteinExistence type="predicted"/>
<sequence>MRMAITTSRGGKWADWVGFGLGPNGSGPKWVRFKMGLNERVQNGLGCKWVGSAGPSYFASSHEGVPDDGMRSCPVDAGISSCVYGGGGQYDYDESGLADRFSNIVHAANQPLWDGCNQFQLGDVAELRLYSLSATAEHMMWHAAHQIVKGSICHPSDAETWKHFDWMYPNFAEEPHNVRLNLCTDDFASHSQYSGTYSCWSVIIKLYNLSPGMCMSSEYMLLTMVIPGSFNPKHLIDVYLEPLIEELLQLWHVGVRMYDHAPDRTLMLLAALMSTVNDLPVYGMASGWSTARVMGYNYFY</sequence>
<name>A0AAW2M4V5_9LAMI</name>
<dbReference type="Pfam" id="PF02992">
    <property type="entry name" value="Transposase_21"/>
    <property type="match status" value="1"/>
</dbReference>
<comment type="caution">
    <text evidence="1">The sequence shown here is derived from an EMBL/GenBank/DDBJ whole genome shotgun (WGS) entry which is preliminary data.</text>
</comment>
<reference evidence="1" key="2">
    <citation type="journal article" date="2024" name="Plant">
        <title>Genomic evolution and insights into agronomic trait innovations of Sesamum species.</title>
        <authorList>
            <person name="Miao H."/>
            <person name="Wang L."/>
            <person name="Qu L."/>
            <person name="Liu H."/>
            <person name="Sun Y."/>
            <person name="Le M."/>
            <person name="Wang Q."/>
            <person name="Wei S."/>
            <person name="Zheng Y."/>
            <person name="Lin W."/>
            <person name="Duan Y."/>
            <person name="Cao H."/>
            <person name="Xiong S."/>
            <person name="Wang X."/>
            <person name="Wei L."/>
            <person name="Li C."/>
            <person name="Ma Q."/>
            <person name="Ju M."/>
            <person name="Zhao R."/>
            <person name="Li G."/>
            <person name="Mu C."/>
            <person name="Tian Q."/>
            <person name="Mei H."/>
            <person name="Zhang T."/>
            <person name="Gao T."/>
            <person name="Zhang H."/>
        </authorList>
    </citation>
    <scope>NUCLEOTIDE SEQUENCE</scope>
    <source>
        <strain evidence="1">G01</strain>
    </source>
</reference>
<organism evidence="1">
    <name type="scientific">Sesamum angustifolium</name>
    <dbReference type="NCBI Taxonomy" id="2727405"/>
    <lineage>
        <taxon>Eukaryota</taxon>
        <taxon>Viridiplantae</taxon>
        <taxon>Streptophyta</taxon>
        <taxon>Embryophyta</taxon>
        <taxon>Tracheophyta</taxon>
        <taxon>Spermatophyta</taxon>
        <taxon>Magnoliopsida</taxon>
        <taxon>eudicotyledons</taxon>
        <taxon>Gunneridae</taxon>
        <taxon>Pentapetalae</taxon>
        <taxon>asterids</taxon>
        <taxon>lamiids</taxon>
        <taxon>Lamiales</taxon>
        <taxon>Pedaliaceae</taxon>
        <taxon>Sesamum</taxon>
    </lineage>
</organism>
<evidence type="ECO:0000313" key="1">
    <source>
        <dbReference type="EMBL" id="KAL0326519.1"/>
    </source>
</evidence>
<reference evidence="1" key="1">
    <citation type="submission" date="2020-06" db="EMBL/GenBank/DDBJ databases">
        <authorList>
            <person name="Li T."/>
            <person name="Hu X."/>
            <person name="Zhang T."/>
            <person name="Song X."/>
            <person name="Zhang H."/>
            <person name="Dai N."/>
            <person name="Sheng W."/>
            <person name="Hou X."/>
            <person name="Wei L."/>
        </authorList>
    </citation>
    <scope>NUCLEOTIDE SEQUENCE</scope>
    <source>
        <strain evidence="1">G01</strain>
        <tissue evidence="1">Leaf</tissue>
    </source>
</reference>
<dbReference type="InterPro" id="IPR004242">
    <property type="entry name" value="Transposase_21"/>
</dbReference>
<gene>
    <name evidence="1" type="ORF">Sangu_1729900</name>
</gene>